<keyword evidence="4" id="KW-1185">Reference proteome</keyword>
<organism evidence="3 4">
    <name type="scientific">Acanthocheilonema viteae</name>
    <name type="common">Filarial nematode worm</name>
    <name type="synonym">Dipetalonema viteae</name>
    <dbReference type="NCBI Taxonomy" id="6277"/>
    <lineage>
        <taxon>Eukaryota</taxon>
        <taxon>Metazoa</taxon>
        <taxon>Ecdysozoa</taxon>
        <taxon>Nematoda</taxon>
        <taxon>Chromadorea</taxon>
        <taxon>Rhabditida</taxon>
        <taxon>Spirurina</taxon>
        <taxon>Spiruromorpha</taxon>
        <taxon>Filarioidea</taxon>
        <taxon>Onchocercidae</taxon>
        <taxon>Acanthocheilonema</taxon>
    </lineage>
</organism>
<feature type="region of interest" description="Disordered" evidence="1">
    <location>
        <begin position="103"/>
        <end position="142"/>
    </location>
</feature>
<dbReference type="Gene3D" id="3.30.710.10">
    <property type="entry name" value="Potassium Channel Kv1.1, Chain A"/>
    <property type="match status" value="1"/>
</dbReference>
<dbReference type="SUPFAM" id="SSF54695">
    <property type="entry name" value="POZ domain"/>
    <property type="match status" value="1"/>
</dbReference>
<evidence type="ECO:0000259" key="2">
    <source>
        <dbReference type="PROSITE" id="PS50097"/>
    </source>
</evidence>
<dbReference type="Proteomes" id="UP000276991">
    <property type="component" value="Unassembled WGS sequence"/>
</dbReference>
<dbReference type="PROSITE" id="PS50097">
    <property type="entry name" value="BTB"/>
    <property type="match status" value="1"/>
</dbReference>
<dbReference type="InterPro" id="IPR011333">
    <property type="entry name" value="SKP1/BTB/POZ_sf"/>
</dbReference>
<dbReference type="InterPro" id="IPR000210">
    <property type="entry name" value="BTB/POZ_dom"/>
</dbReference>
<name>A0A498SCN3_ACAVI</name>
<dbReference type="OrthoDB" id="5863975at2759"/>
<dbReference type="PANTHER" id="PTHR22743">
    <property type="entry name" value="MEPRIN/TRAF-LIKE MATH FAMILY-C.ELEGANS"/>
    <property type="match status" value="1"/>
</dbReference>
<evidence type="ECO:0000256" key="1">
    <source>
        <dbReference type="SAM" id="MobiDB-lite"/>
    </source>
</evidence>
<accession>A0A498SCN3</accession>
<feature type="domain" description="BTB" evidence="2">
    <location>
        <begin position="216"/>
        <end position="271"/>
    </location>
</feature>
<proteinExistence type="predicted"/>
<gene>
    <name evidence="3" type="ORF">NAV_LOCUS4167</name>
</gene>
<dbReference type="PANTHER" id="PTHR22743:SF171">
    <property type="entry name" value="BTB DOMAIN-CONTAINING PROTEIN"/>
    <property type="match status" value="1"/>
</dbReference>
<feature type="compositionally biased region" description="Polar residues" evidence="1">
    <location>
        <begin position="130"/>
        <end position="140"/>
    </location>
</feature>
<evidence type="ECO:0000313" key="3">
    <source>
        <dbReference type="EMBL" id="VBB29364.1"/>
    </source>
</evidence>
<sequence length="489" mass="56091">MANFIKKIVDRARSRSKSPVKYQRNDCELWKQMKQQQKQQQQQQQQQSSHYGSPIRTIDHFIHPKYEPQLHIHKDYGWDAHQIDDINPHSTTSHQSDIIHSNKELFVPKRSKSPTHVHNDTMDDSKHNNEPSNSLSNPTNHWAHHSDASIINVKQKGFNSKKKHISRPRSSSPTKASQTSFDEITKKSRSKSPTKKFSQISETLDYLSAQCQLGGCSATIIVQDTKFLVCKHQLSHISDYFRALFLDNKTTTISGVYHNSCNEFAVVVSSLKYPPPAVQFKWFLESVIQTPVFSDITDDTLETCMRLSKRFRAKCLEMKCAQYIQDNVTKRTPMVALCWLNWVLKHKFDQTTYDACLPCVAAASVRCLEEHRNLISERLLADLLAAKLRTLYDQAVNVFQTIHSMDHFYVDVAKCPNCGREREQGKIRVQASPCSLSGKDHKDLQACYQCEHGLITLNDQTADCHCQIPLLALHLRDSHSHFLSLASHH</sequence>
<feature type="compositionally biased region" description="Basic and acidic residues" evidence="1">
    <location>
        <begin position="117"/>
        <end position="129"/>
    </location>
</feature>
<dbReference type="AlphaFoldDB" id="A0A498SCN3"/>
<feature type="compositionally biased region" description="Polar residues" evidence="1">
    <location>
        <begin position="168"/>
        <end position="182"/>
    </location>
</feature>
<feature type="compositionally biased region" description="Low complexity" evidence="1">
    <location>
        <begin position="32"/>
        <end position="47"/>
    </location>
</feature>
<dbReference type="Pfam" id="PF00651">
    <property type="entry name" value="BTB"/>
    <property type="match status" value="1"/>
</dbReference>
<feature type="region of interest" description="Disordered" evidence="1">
    <location>
        <begin position="1"/>
        <end position="51"/>
    </location>
</feature>
<evidence type="ECO:0000313" key="4">
    <source>
        <dbReference type="Proteomes" id="UP000276991"/>
    </source>
</evidence>
<feature type="region of interest" description="Disordered" evidence="1">
    <location>
        <begin position="158"/>
        <end position="194"/>
    </location>
</feature>
<dbReference type="InterPro" id="IPR052664">
    <property type="entry name" value="BTB-MATH_domain_protein"/>
</dbReference>
<reference evidence="3 4" key="1">
    <citation type="submission" date="2018-08" db="EMBL/GenBank/DDBJ databases">
        <authorList>
            <person name="Laetsch R D."/>
            <person name="Stevens L."/>
            <person name="Kumar S."/>
            <person name="Blaxter L. M."/>
        </authorList>
    </citation>
    <scope>NUCLEOTIDE SEQUENCE [LARGE SCALE GENOMIC DNA]</scope>
</reference>
<protein>
    <recommendedName>
        <fullName evidence="2">BTB domain-containing protein</fullName>
    </recommendedName>
</protein>
<dbReference type="EMBL" id="UPTC01000593">
    <property type="protein sequence ID" value="VBB29364.1"/>
    <property type="molecule type" value="Genomic_DNA"/>
</dbReference>